<reference evidence="2" key="1">
    <citation type="submission" date="2023-10" db="EMBL/GenBank/DDBJ databases">
        <title>Genome assembly of Pristionchus species.</title>
        <authorList>
            <person name="Yoshida K."/>
            <person name="Sommer R.J."/>
        </authorList>
    </citation>
    <scope>NUCLEOTIDE SEQUENCE</scope>
    <source>
        <strain evidence="2">RS0144</strain>
    </source>
</reference>
<evidence type="ECO:0000313" key="3">
    <source>
        <dbReference type="Proteomes" id="UP001432027"/>
    </source>
</evidence>
<comment type="caution">
    <text evidence="2">The sequence shown here is derived from an EMBL/GenBank/DDBJ whole genome shotgun (WGS) entry which is preliminary data.</text>
</comment>
<organism evidence="2 3">
    <name type="scientific">Pristionchus entomophagus</name>
    <dbReference type="NCBI Taxonomy" id="358040"/>
    <lineage>
        <taxon>Eukaryota</taxon>
        <taxon>Metazoa</taxon>
        <taxon>Ecdysozoa</taxon>
        <taxon>Nematoda</taxon>
        <taxon>Chromadorea</taxon>
        <taxon>Rhabditida</taxon>
        <taxon>Rhabditina</taxon>
        <taxon>Diplogasteromorpha</taxon>
        <taxon>Diplogasteroidea</taxon>
        <taxon>Neodiplogasteridae</taxon>
        <taxon>Pristionchus</taxon>
    </lineage>
</organism>
<dbReference type="AlphaFoldDB" id="A0AAV5SHK2"/>
<dbReference type="SUPFAM" id="SSF49599">
    <property type="entry name" value="TRAF domain-like"/>
    <property type="match status" value="1"/>
</dbReference>
<dbReference type="CDD" id="cd00121">
    <property type="entry name" value="MATH"/>
    <property type="match status" value="1"/>
</dbReference>
<dbReference type="InterPro" id="IPR008974">
    <property type="entry name" value="TRAF-like"/>
</dbReference>
<gene>
    <name evidence="2" type="ORF">PENTCL1PPCAC_1291</name>
</gene>
<accession>A0AAV5SHK2</accession>
<dbReference type="Pfam" id="PF00917">
    <property type="entry name" value="MATH"/>
    <property type="match status" value="1"/>
</dbReference>
<dbReference type="EMBL" id="BTSX01000001">
    <property type="protein sequence ID" value="GMS79116.1"/>
    <property type="molecule type" value="Genomic_DNA"/>
</dbReference>
<name>A0AAV5SHK2_9BILA</name>
<sequence>MATNASNAVSVSTGASKSGVIRFEVYNVSTLDKNGQFSPQIEVGGIWWRSQVCKWTYSSDESDSETESNVGLTPSLHCLKKQDFPWSIEAEAGFRLVHPDSNHSSNNTSQFTRKVTFDSANREWSGKLLQFDNLFDEERSQEFVSNDHITLEIQFSITNMKSELLLVSISRIRIIPVTMLHW</sequence>
<evidence type="ECO:0000313" key="2">
    <source>
        <dbReference type="EMBL" id="GMS79116.1"/>
    </source>
</evidence>
<dbReference type="InterPro" id="IPR002083">
    <property type="entry name" value="MATH/TRAF_dom"/>
</dbReference>
<keyword evidence="3" id="KW-1185">Reference proteome</keyword>
<feature type="domain" description="MATH" evidence="1">
    <location>
        <begin position="25"/>
        <end position="157"/>
    </location>
</feature>
<dbReference type="Proteomes" id="UP001432027">
    <property type="component" value="Unassembled WGS sequence"/>
</dbReference>
<evidence type="ECO:0000259" key="1">
    <source>
        <dbReference type="Pfam" id="PF00917"/>
    </source>
</evidence>
<protein>
    <recommendedName>
        <fullName evidence="1">MATH domain-containing protein</fullName>
    </recommendedName>
</protein>
<dbReference type="Gene3D" id="2.60.210.10">
    <property type="entry name" value="Apoptosis, Tumor Necrosis Factor Receptor Associated Protein 2, Chain A"/>
    <property type="match status" value="1"/>
</dbReference>
<proteinExistence type="predicted"/>